<dbReference type="Pfam" id="PF03994">
    <property type="entry name" value="DUF350"/>
    <property type="match status" value="1"/>
</dbReference>
<evidence type="ECO:0000256" key="4">
    <source>
        <dbReference type="ARBA" id="ARBA00022692"/>
    </source>
</evidence>
<keyword evidence="4 7" id="KW-0812">Transmembrane</keyword>
<keyword evidence="5 7" id="KW-1133">Transmembrane helix</keyword>
<dbReference type="EMBL" id="CP015378">
    <property type="protein sequence ID" value="ANC77966.1"/>
    <property type="molecule type" value="Genomic_DNA"/>
</dbReference>
<proteinExistence type="inferred from homology"/>
<feature type="transmembrane region" description="Helical" evidence="7">
    <location>
        <begin position="41"/>
        <end position="61"/>
    </location>
</feature>
<organism evidence="8 9">
    <name type="scientific">Fictibacillus phosphorivorans</name>
    <dbReference type="NCBI Taxonomy" id="1221500"/>
    <lineage>
        <taxon>Bacteria</taxon>
        <taxon>Bacillati</taxon>
        <taxon>Bacillota</taxon>
        <taxon>Bacilli</taxon>
        <taxon>Bacillales</taxon>
        <taxon>Fictibacillaceae</taxon>
        <taxon>Fictibacillus</taxon>
    </lineage>
</organism>
<keyword evidence="6 7" id="KW-0472">Membrane</keyword>
<evidence type="ECO:0000256" key="2">
    <source>
        <dbReference type="ARBA" id="ARBA00005779"/>
    </source>
</evidence>
<keyword evidence="3" id="KW-1003">Cell membrane</keyword>
<dbReference type="RefSeq" id="WP_066396397.1">
    <property type="nucleotide sequence ID" value="NZ_CP015378.1"/>
</dbReference>
<dbReference type="InterPro" id="IPR007140">
    <property type="entry name" value="DUF350"/>
</dbReference>
<feature type="transmembrane region" description="Helical" evidence="7">
    <location>
        <begin position="73"/>
        <end position="90"/>
    </location>
</feature>
<comment type="subcellular location">
    <subcellularLocation>
        <location evidence="1">Cell membrane</location>
        <topology evidence="1">Multi-pass membrane protein</topology>
    </subcellularLocation>
</comment>
<dbReference type="Proteomes" id="UP000076623">
    <property type="component" value="Chromosome"/>
</dbReference>
<name>A0A160IPE7_9BACL</name>
<sequence length="132" mass="13940">MDNLFLNFALYAATGLGLLFVGFIIFELTTKTKELQLISKGNCAAALSLGGRLFGLAFVIGSSIANSLSIVDLLIWGSVGIIAQIVALFVAEHLAIRSSISKAIDADNKAVGLLVMFLSVSVGWVIAQCLTY</sequence>
<dbReference type="PANTHER" id="PTHR40043:SF1">
    <property type="entry name" value="UPF0719 INNER MEMBRANE PROTEIN YJFL"/>
    <property type="match status" value="1"/>
</dbReference>
<dbReference type="PANTHER" id="PTHR40043">
    <property type="entry name" value="UPF0719 INNER MEMBRANE PROTEIN YJFL"/>
    <property type="match status" value="1"/>
</dbReference>
<feature type="transmembrane region" description="Helical" evidence="7">
    <location>
        <begin position="110"/>
        <end position="127"/>
    </location>
</feature>
<comment type="similarity">
    <text evidence="2">Belongs to the UPF0719 family.</text>
</comment>
<evidence type="ECO:0000256" key="7">
    <source>
        <dbReference type="SAM" id="Phobius"/>
    </source>
</evidence>
<dbReference type="KEGG" id="fpn:ABE65_014640"/>
<evidence type="ECO:0000313" key="8">
    <source>
        <dbReference type="EMBL" id="ANC77966.1"/>
    </source>
</evidence>
<evidence type="ECO:0000313" key="9">
    <source>
        <dbReference type="Proteomes" id="UP000076623"/>
    </source>
</evidence>
<dbReference type="AlphaFoldDB" id="A0A160IPE7"/>
<keyword evidence="9" id="KW-1185">Reference proteome</keyword>
<evidence type="ECO:0000256" key="1">
    <source>
        <dbReference type="ARBA" id="ARBA00004651"/>
    </source>
</evidence>
<gene>
    <name evidence="8" type="ORF">ABE65_014640</name>
</gene>
<reference evidence="8 9" key="1">
    <citation type="submission" date="2016-04" db="EMBL/GenBank/DDBJ databases">
        <title>Complete genome sequence of Fictibacillus phosphorivorans G25-29, a strain toxic to nematodes.</title>
        <authorList>
            <person name="Zheng Z."/>
        </authorList>
    </citation>
    <scope>NUCLEOTIDE SEQUENCE [LARGE SCALE GENOMIC DNA]</scope>
    <source>
        <strain evidence="8 9">G25-29</strain>
    </source>
</reference>
<evidence type="ECO:0000256" key="5">
    <source>
        <dbReference type="ARBA" id="ARBA00022989"/>
    </source>
</evidence>
<evidence type="ECO:0000256" key="3">
    <source>
        <dbReference type="ARBA" id="ARBA00022475"/>
    </source>
</evidence>
<feature type="transmembrane region" description="Helical" evidence="7">
    <location>
        <begin position="6"/>
        <end position="29"/>
    </location>
</feature>
<evidence type="ECO:0000256" key="6">
    <source>
        <dbReference type="ARBA" id="ARBA00023136"/>
    </source>
</evidence>
<dbReference type="STRING" id="1221500.ABE65_014640"/>
<accession>A0A160IPE7</accession>
<protein>
    <submittedName>
        <fullName evidence="8">Surface protein</fullName>
    </submittedName>
</protein>
<dbReference type="GO" id="GO:0005886">
    <property type="term" value="C:plasma membrane"/>
    <property type="evidence" value="ECO:0007669"/>
    <property type="project" value="UniProtKB-SubCell"/>
</dbReference>